<dbReference type="InterPro" id="IPR013042">
    <property type="entry name" value="DUF1592"/>
</dbReference>
<dbReference type="Pfam" id="PF07637">
    <property type="entry name" value="PSD5"/>
    <property type="match status" value="1"/>
</dbReference>
<dbReference type="Pfam" id="PF07624">
    <property type="entry name" value="PSD2"/>
    <property type="match status" value="1"/>
</dbReference>
<feature type="domain" description="DUF1585" evidence="2">
    <location>
        <begin position="761"/>
        <end position="835"/>
    </location>
</feature>
<dbReference type="Pfam" id="PF07626">
    <property type="entry name" value="PSD3"/>
    <property type="match status" value="1"/>
</dbReference>
<evidence type="ECO:0000259" key="6">
    <source>
        <dbReference type="Pfam" id="PF07637"/>
    </source>
</evidence>
<gene>
    <name evidence="7" type="ORF">SV7mr_10350</name>
</gene>
<dbReference type="InterPro" id="IPR013036">
    <property type="entry name" value="DUF1587"/>
</dbReference>
<dbReference type="Pfam" id="PF07627">
    <property type="entry name" value="PSCyt3"/>
    <property type="match status" value="1"/>
</dbReference>
<dbReference type="EMBL" id="CP036272">
    <property type="protein sequence ID" value="QDT58542.1"/>
    <property type="molecule type" value="Genomic_DNA"/>
</dbReference>
<accession>A0A517SQX7</accession>
<evidence type="ECO:0008006" key="9">
    <source>
        <dbReference type="Google" id="ProtNLM"/>
    </source>
</evidence>
<feature type="coiled-coil region" evidence="1">
    <location>
        <begin position="26"/>
        <end position="215"/>
    </location>
</feature>
<reference evidence="7 8" key="1">
    <citation type="submission" date="2019-02" db="EMBL/GenBank/DDBJ databases">
        <title>Deep-cultivation of Planctomycetes and their phenomic and genomic characterization uncovers novel biology.</title>
        <authorList>
            <person name="Wiegand S."/>
            <person name="Jogler M."/>
            <person name="Boedeker C."/>
            <person name="Pinto D."/>
            <person name="Vollmers J."/>
            <person name="Rivas-Marin E."/>
            <person name="Kohn T."/>
            <person name="Peeters S.H."/>
            <person name="Heuer A."/>
            <person name="Rast P."/>
            <person name="Oberbeckmann S."/>
            <person name="Bunk B."/>
            <person name="Jeske O."/>
            <person name="Meyerdierks A."/>
            <person name="Storesund J.E."/>
            <person name="Kallscheuer N."/>
            <person name="Luecker S."/>
            <person name="Lage O.M."/>
            <person name="Pohl T."/>
            <person name="Merkel B.J."/>
            <person name="Hornburger P."/>
            <person name="Mueller R.-W."/>
            <person name="Bruemmer F."/>
            <person name="Labrenz M."/>
            <person name="Spormann A.M."/>
            <person name="Op den Camp H."/>
            <person name="Overmann J."/>
            <person name="Amann R."/>
            <person name="Jetten M.S.M."/>
            <person name="Mascher T."/>
            <person name="Medema M.H."/>
            <person name="Devos D.P."/>
            <person name="Kaster A.-K."/>
            <person name="Ovreas L."/>
            <person name="Rohde M."/>
            <person name="Galperin M.Y."/>
            <person name="Jogler C."/>
        </authorList>
    </citation>
    <scope>NUCLEOTIDE SEQUENCE [LARGE SCALE GENOMIC DNA]</scope>
    <source>
        <strain evidence="7 8">SV_7m_r</strain>
    </source>
</reference>
<dbReference type="Proteomes" id="UP000315003">
    <property type="component" value="Chromosome"/>
</dbReference>
<feature type="domain" description="DUF1592" evidence="5">
    <location>
        <begin position="506"/>
        <end position="633"/>
    </location>
</feature>
<evidence type="ECO:0000313" key="8">
    <source>
        <dbReference type="Proteomes" id="UP000315003"/>
    </source>
</evidence>
<feature type="domain" description="DUF1588" evidence="4">
    <location>
        <begin position="651"/>
        <end position="747"/>
    </location>
</feature>
<protein>
    <recommendedName>
        <fullName evidence="9">Planctomycete cytochrome C</fullName>
    </recommendedName>
</protein>
<evidence type="ECO:0000313" key="7">
    <source>
        <dbReference type="EMBL" id="QDT58542.1"/>
    </source>
</evidence>
<evidence type="ECO:0000259" key="3">
    <source>
        <dbReference type="Pfam" id="PF07626"/>
    </source>
</evidence>
<dbReference type="InterPro" id="IPR011478">
    <property type="entry name" value="DUF1585"/>
</dbReference>
<keyword evidence="1" id="KW-0175">Coiled coil</keyword>
<dbReference type="Pfam" id="PF07631">
    <property type="entry name" value="PSD4"/>
    <property type="match status" value="1"/>
</dbReference>
<feature type="domain" description="DUF1587" evidence="3">
    <location>
        <begin position="348"/>
        <end position="412"/>
    </location>
</feature>
<sequence length="852" mass="97540">MLTLALTVIATPAQVRSQEAAENPWLEELDERLQEAKQRASELDRRRTQVHRRIELLSEIRRAAIQIIRLERQLEAAEESGSENAEALEDQLRRAEIDVECKEERLDLFNRQAELTELQQELRHAEQDDGVQEVTELLQQLAELIESIDGQQQARENEDEERLERFERQRETFERAADHIGAIAELRLGIFWAEEEDAYEEAEELERELKERLKERSNPDRTEKPAAKIPDASFQPVKLRDEDFANVKDWTFADHVAPQLRTLCAECHSGKESRGSFNVDTLVSQLPLVVNGEHWNNAIQQIKVRSMPPADAEPIPDAQRRELLAWLTAYFRDFDYQSIDRPGNEPARRLTRQQYNHTVRDLLGADVRPADRFPADMSASSGFRNSANSLFFQPITLERFVGAAEFAVDSALPLIPKTAEHKQAWQHLLQNDPTLRSPESVIKRFASRAFRRPVSEEQLRPLLNHYQTKRQQSQQPRQALRDVLKVILISPNFLFHSEQPADDGTLSGYEFASRLSYFLWASMPDDELLSLAEQGRLTDPKILAQQVDRMLDDPRSKTLGTLFAAQWLGTDHLDRVRPDQIDNPWATDSLVAAMKSETAMLFSDLIANDLPMERLLDADFTFLNEELAKHYGMRDVMGSAMRKVSLTESSRRGLLGHGSVLAITSFPGRASPVVRGNWILSTLLGTPPPPPPPNVSEFDERIADRDNLSQREKLQLHRNNPNCYACHSQIDPLGFSLSQFDWYGRYRPGRRHQDTKGTLPDGTVVDGLAGLSKAINETRLNDLNRQLTTKMLSYALGRQLEYYDEATIRSLVADLENKQYRIRSLIHLIVQTECFQKNDQRSELLADQASIR</sequence>
<evidence type="ECO:0000259" key="4">
    <source>
        <dbReference type="Pfam" id="PF07627"/>
    </source>
</evidence>
<organism evidence="7 8">
    <name type="scientific">Stieleria bergensis</name>
    <dbReference type="NCBI Taxonomy" id="2528025"/>
    <lineage>
        <taxon>Bacteria</taxon>
        <taxon>Pseudomonadati</taxon>
        <taxon>Planctomycetota</taxon>
        <taxon>Planctomycetia</taxon>
        <taxon>Pirellulales</taxon>
        <taxon>Pirellulaceae</taxon>
        <taxon>Stieleria</taxon>
    </lineage>
</organism>
<dbReference type="InterPro" id="IPR013039">
    <property type="entry name" value="DUF1588"/>
</dbReference>
<dbReference type="InterPro" id="IPR013043">
    <property type="entry name" value="DUF1595"/>
</dbReference>
<dbReference type="AlphaFoldDB" id="A0A517SQX7"/>
<proteinExistence type="predicted"/>
<evidence type="ECO:0000259" key="5">
    <source>
        <dbReference type="Pfam" id="PF07631"/>
    </source>
</evidence>
<feature type="domain" description="DUF1595" evidence="6">
    <location>
        <begin position="440"/>
        <end position="498"/>
    </location>
</feature>
<evidence type="ECO:0000256" key="1">
    <source>
        <dbReference type="SAM" id="Coils"/>
    </source>
</evidence>
<name>A0A517SQX7_9BACT</name>
<keyword evidence="8" id="KW-1185">Reference proteome</keyword>
<evidence type="ECO:0000259" key="2">
    <source>
        <dbReference type="Pfam" id="PF07624"/>
    </source>
</evidence>